<comment type="caution">
    <text evidence="1">The sequence shown here is derived from an EMBL/GenBank/DDBJ whole genome shotgun (WGS) entry which is preliminary data.</text>
</comment>
<protein>
    <submittedName>
        <fullName evidence="1">Uncharacterized protein</fullName>
    </submittedName>
</protein>
<organism evidence="1 2">
    <name type="scientific">Potamilus streckersoni</name>
    <dbReference type="NCBI Taxonomy" id="2493646"/>
    <lineage>
        <taxon>Eukaryota</taxon>
        <taxon>Metazoa</taxon>
        <taxon>Spiralia</taxon>
        <taxon>Lophotrochozoa</taxon>
        <taxon>Mollusca</taxon>
        <taxon>Bivalvia</taxon>
        <taxon>Autobranchia</taxon>
        <taxon>Heteroconchia</taxon>
        <taxon>Palaeoheterodonta</taxon>
        <taxon>Unionida</taxon>
        <taxon>Unionoidea</taxon>
        <taxon>Unionidae</taxon>
        <taxon>Ambleminae</taxon>
        <taxon>Lampsilini</taxon>
        <taxon>Potamilus</taxon>
    </lineage>
</organism>
<dbReference type="Proteomes" id="UP001195483">
    <property type="component" value="Unassembled WGS sequence"/>
</dbReference>
<dbReference type="AlphaFoldDB" id="A0AAE0VWB2"/>
<proteinExistence type="predicted"/>
<evidence type="ECO:0000313" key="1">
    <source>
        <dbReference type="EMBL" id="KAK3592379.1"/>
    </source>
</evidence>
<reference evidence="1" key="3">
    <citation type="submission" date="2023-05" db="EMBL/GenBank/DDBJ databases">
        <authorList>
            <person name="Smith C.H."/>
        </authorList>
    </citation>
    <scope>NUCLEOTIDE SEQUENCE</scope>
    <source>
        <strain evidence="1">CHS0354</strain>
        <tissue evidence="1">Mantle</tissue>
    </source>
</reference>
<reference evidence="1" key="2">
    <citation type="journal article" date="2021" name="Genome Biol. Evol.">
        <title>Developing a high-quality reference genome for a parasitic bivalve with doubly uniparental inheritance (Bivalvia: Unionida).</title>
        <authorList>
            <person name="Smith C.H."/>
        </authorList>
    </citation>
    <scope>NUCLEOTIDE SEQUENCE</scope>
    <source>
        <strain evidence="1">CHS0354</strain>
        <tissue evidence="1">Mantle</tissue>
    </source>
</reference>
<reference evidence="1" key="1">
    <citation type="journal article" date="2021" name="Genome Biol. Evol.">
        <title>A High-Quality Reference Genome for a Parasitic Bivalve with Doubly Uniparental Inheritance (Bivalvia: Unionida).</title>
        <authorList>
            <person name="Smith C.H."/>
        </authorList>
    </citation>
    <scope>NUCLEOTIDE SEQUENCE</scope>
    <source>
        <strain evidence="1">CHS0354</strain>
    </source>
</reference>
<evidence type="ECO:0000313" key="2">
    <source>
        <dbReference type="Proteomes" id="UP001195483"/>
    </source>
</evidence>
<gene>
    <name evidence="1" type="ORF">CHS0354_000323</name>
</gene>
<feature type="non-terminal residue" evidence="1">
    <location>
        <position position="51"/>
    </location>
</feature>
<sequence>MAGLSKIPTLEEKRRISSEFMKESVIEKEKKAVKKDIQDLSTGSGFTPCSN</sequence>
<dbReference type="EMBL" id="JAEAOA010000074">
    <property type="protein sequence ID" value="KAK3592379.1"/>
    <property type="molecule type" value="Genomic_DNA"/>
</dbReference>
<accession>A0AAE0VWB2</accession>
<name>A0AAE0VWB2_9BIVA</name>
<keyword evidence="2" id="KW-1185">Reference proteome</keyword>